<comment type="caution">
    <text evidence="1">The sequence shown here is derived from an EMBL/GenBank/DDBJ whole genome shotgun (WGS) entry which is preliminary data.</text>
</comment>
<organism evidence="1 2">
    <name type="scientific">Candidatus Desulfolinea nitratireducens</name>
    <dbReference type="NCBI Taxonomy" id="2841698"/>
    <lineage>
        <taxon>Bacteria</taxon>
        <taxon>Bacillati</taxon>
        <taxon>Chloroflexota</taxon>
        <taxon>Anaerolineae</taxon>
        <taxon>Anaerolineales</taxon>
        <taxon>Anaerolineales incertae sedis</taxon>
        <taxon>Candidatus Desulfolinea</taxon>
    </lineage>
</organism>
<dbReference type="AlphaFoldDB" id="A0A8J6NIX6"/>
<dbReference type="EMBL" id="JACNJN010000071">
    <property type="protein sequence ID" value="MBC8334532.1"/>
    <property type="molecule type" value="Genomic_DNA"/>
</dbReference>
<dbReference type="Proteomes" id="UP000614469">
    <property type="component" value="Unassembled WGS sequence"/>
</dbReference>
<dbReference type="SUPFAM" id="SSF55008">
    <property type="entry name" value="HMA, heavy metal-associated domain"/>
    <property type="match status" value="1"/>
</dbReference>
<name>A0A8J6NIX6_9CHLR</name>
<protein>
    <submittedName>
        <fullName evidence="1">Heavy-metal-associated domain-containing protein</fullName>
    </submittedName>
</protein>
<dbReference type="GO" id="GO:0046872">
    <property type="term" value="F:metal ion binding"/>
    <property type="evidence" value="ECO:0007669"/>
    <property type="project" value="InterPro"/>
</dbReference>
<accession>A0A8J6NIX6</accession>
<sequence>MTVLTLELPAMYGDHHVVEVKRLLMDLDGVEEVYASSGFRAAEITYNSKKVKKADITSTLEKAGYIGELPIPVEAGEPLYGRKNGDSTYRHTAALGEMATANEVSFTQEVNYGGRPLWPCPGMKPVTGMDEEG</sequence>
<gene>
    <name evidence="1" type="ORF">H8E29_04650</name>
</gene>
<reference evidence="1 2" key="1">
    <citation type="submission" date="2020-08" db="EMBL/GenBank/DDBJ databases">
        <title>Bridging the membrane lipid divide: bacteria of the FCB group superphylum have the potential to synthesize archaeal ether lipids.</title>
        <authorList>
            <person name="Villanueva L."/>
            <person name="Von Meijenfeldt F.A.B."/>
            <person name="Westbye A.B."/>
            <person name="Yadav S."/>
            <person name="Hopmans E.C."/>
            <person name="Dutilh B.E."/>
            <person name="Sinninghe Damste J.S."/>
        </authorList>
    </citation>
    <scope>NUCLEOTIDE SEQUENCE [LARGE SCALE GENOMIC DNA]</scope>
    <source>
        <strain evidence="1">NIOZ-UU36</strain>
    </source>
</reference>
<dbReference type="InterPro" id="IPR036163">
    <property type="entry name" value="HMA_dom_sf"/>
</dbReference>
<proteinExistence type="predicted"/>
<dbReference type="Gene3D" id="3.30.70.100">
    <property type="match status" value="1"/>
</dbReference>
<evidence type="ECO:0000313" key="2">
    <source>
        <dbReference type="Proteomes" id="UP000614469"/>
    </source>
</evidence>
<evidence type="ECO:0000313" key="1">
    <source>
        <dbReference type="EMBL" id="MBC8334532.1"/>
    </source>
</evidence>